<accession>A0A9X7UC78</accession>
<evidence type="ECO:0000313" key="2">
    <source>
        <dbReference type="EMBL" id="QNG47417.1"/>
    </source>
</evidence>
<gene>
    <name evidence="2" type="ORF">H3V42_07350</name>
</gene>
<dbReference type="Proteomes" id="UP000515377">
    <property type="component" value="Chromosome"/>
</dbReference>
<evidence type="ECO:0008006" key="4">
    <source>
        <dbReference type="Google" id="ProtNLM"/>
    </source>
</evidence>
<evidence type="ECO:0000313" key="3">
    <source>
        <dbReference type="Proteomes" id="UP000515377"/>
    </source>
</evidence>
<sequence length="364" mass="38088">MTKPLSSIALCSAIALAADAGVPDWIHLIPAGEVMTNDGRGPYRVTDAAALMAASLKAGDRLVLDENHSTDLAAPKGGEAPARGWIVELQQRGDGLWGRVEWTRTGRERVENKEYRGVSPVIAHRKDGTITHVLRASLVNAPNFVGLTALHQQEGTTNMDFRAKLIEALGLDSAADDDAIMAAFKAKLEAKPDTEAVALQSAIGSIATSIGLAASADAAAVVAGVAQLKAGEGNDARIVALQSEVGTLTTQLNTLRDDGAKKTATAFVDGAIAAGRVGVKPARDEYIAMHQENPERAERLINGMPVLKAGAVITTTPEDGKADAESDPNQIALHATSYQKKQAEAGITISYAAAVRAVQEGKHK</sequence>
<feature type="chain" id="PRO_5040921557" description="Mu-like prophage I protein" evidence="1">
    <location>
        <begin position="18"/>
        <end position="364"/>
    </location>
</feature>
<dbReference type="Pfam" id="PF10123">
    <property type="entry name" value="Mu-like_Pro"/>
    <property type="match status" value="1"/>
</dbReference>
<name>A0A9X7UC78_SPHYA</name>
<feature type="signal peptide" evidence="1">
    <location>
        <begin position="1"/>
        <end position="17"/>
    </location>
</feature>
<reference evidence="2 3" key="1">
    <citation type="submission" date="2020-07" db="EMBL/GenBank/DDBJ databases">
        <title>Whole genome sequence of Sphingobium yanoikuyae A3.</title>
        <authorList>
            <person name="Han S.-S."/>
        </authorList>
    </citation>
    <scope>NUCLEOTIDE SEQUENCE [LARGE SCALE GENOMIC DNA]</scope>
    <source>
        <strain evidence="2 3">A3</strain>
    </source>
</reference>
<keyword evidence="1" id="KW-0732">Signal</keyword>
<proteinExistence type="predicted"/>
<organism evidence="2 3">
    <name type="scientific">Sphingobium yanoikuyae</name>
    <name type="common">Sphingomonas yanoikuyae</name>
    <dbReference type="NCBI Taxonomy" id="13690"/>
    <lineage>
        <taxon>Bacteria</taxon>
        <taxon>Pseudomonadati</taxon>
        <taxon>Pseudomonadota</taxon>
        <taxon>Alphaproteobacteria</taxon>
        <taxon>Sphingomonadales</taxon>
        <taxon>Sphingomonadaceae</taxon>
        <taxon>Sphingobium</taxon>
    </lineage>
</organism>
<evidence type="ECO:0000256" key="1">
    <source>
        <dbReference type="SAM" id="SignalP"/>
    </source>
</evidence>
<protein>
    <recommendedName>
        <fullName evidence="4">Mu-like prophage I protein</fullName>
    </recommendedName>
</protein>
<dbReference type="EMBL" id="CP060122">
    <property type="protein sequence ID" value="QNG47417.1"/>
    <property type="molecule type" value="Genomic_DNA"/>
</dbReference>
<dbReference type="InterPro" id="IPR012106">
    <property type="entry name" value="Phage_Mu_Gp1"/>
</dbReference>
<dbReference type="AlphaFoldDB" id="A0A9X7UC78"/>